<feature type="transmembrane region" description="Helical" evidence="1">
    <location>
        <begin position="16"/>
        <end position="40"/>
    </location>
</feature>
<dbReference type="AlphaFoldDB" id="A0A329M1L6"/>
<protein>
    <submittedName>
        <fullName evidence="2">Uncharacterized protein</fullName>
    </submittedName>
</protein>
<proteinExistence type="predicted"/>
<name>A0A329M1L6_9BACL</name>
<organism evidence="2 3">
    <name type="scientific">Paenibacillus contaminans</name>
    <dbReference type="NCBI Taxonomy" id="450362"/>
    <lineage>
        <taxon>Bacteria</taxon>
        <taxon>Bacillati</taxon>
        <taxon>Bacillota</taxon>
        <taxon>Bacilli</taxon>
        <taxon>Bacillales</taxon>
        <taxon>Paenibacillaceae</taxon>
        <taxon>Paenibacillus</taxon>
    </lineage>
</organism>
<keyword evidence="3" id="KW-1185">Reference proteome</keyword>
<keyword evidence="1" id="KW-0812">Transmembrane</keyword>
<dbReference type="RefSeq" id="WP_113035277.1">
    <property type="nucleotide sequence ID" value="NZ_QMFB01000029.1"/>
</dbReference>
<gene>
    <name evidence="2" type="ORF">DQG23_32940</name>
</gene>
<dbReference type="EMBL" id="QMFB01000029">
    <property type="protein sequence ID" value="RAV13600.1"/>
    <property type="molecule type" value="Genomic_DNA"/>
</dbReference>
<keyword evidence="1" id="KW-0472">Membrane</keyword>
<dbReference type="Proteomes" id="UP000250369">
    <property type="component" value="Unassembled WGS sequence"/>
</dbReference>
<evidence type="ECO:0000256" key="1">
    <source>
        <dbReference type="SAM" id="Phobius"/>
    </source>
</evidence>
<reference evidence="2 3" key="1">
    <citation type="journal article" date="2009" name="Int. J. Syst. Evol. Microbiol.">
        <title>Paenibacillus contaminans sp. nov., isolated from a contaminated laboratory plate.</title>
        <authorList>
            <person name="Chou J.H."/>
            <person name="Lee J.H."/>
            <person name="Lin M.C."/>
            <person name="Chang P.S."/>
            <person name="Arun A.B."/>
            <person name="Young C.C."/>
            <person name="Chen W.M."/>
        </authorList>
    </citation>
    <scope>NUCLEOTIDE SEQUENCE [LARGE SCALE GENOMIC DNA]</scope>
    <source>
        <strain evidence="2 3">CKOBP-6</strain>
    </source>
</reference>
<sequence length="182" mass="19983">MSVAAYKDLTELEITIAITAGLVFIAVLALIIVFGVRITIKGKRERKQLLADRGSKMMVTLRHVNGLPVANGSQCHLFLSDHKVIIENGRSVFSIGMEQISVADFKMDVKISQTIKSNAHNGIISKKKRTITGYLIINYINANGKLASLVFCDIVPGSKEAAKFVDNLRPLVANNPKKSYQL</sequence>
<evidence type="ECO:0000313" key="2">
    <source>
        <dbReference type="EMBL" id="RAV13600.1"/>
    </source>
</evidence>
<accession>A0A329M1L6</accession>
<evidence type="ECO:0000313" key="3">
    <source>
        <dbReference type="Proteomes" id="UP000250369"/>
    </source>
</evidence>
<keyword evidence="1" id="KW-1133">Transmembrane helix</keyword>
<comment type="caution">
    <text evidence="2">The sequence shown here is derived from an EMBL/GenBank/DDBJ whole genome shotgun (WGS) entry which is preliminary data.</text>
</comment>